<dbReference type="PROSITE" id="PS51379">
    <property type="entry name" value="4FE4S_FER_2"/>
    <property type="match status" value="3"/>
</dbReference>
<keyword evidence="5" id="KW-0408">Iron</keyword>
<dbReference type="STRING" id="649764.HMPREF0762_00645"/>
<dbReference type="CDD" id="cd16373">
    <property type="entry name" value="DMSOR_beta_like"/>
    <property type="match status" value="1"/>
</dbReference>
<dbReference type="PANTHER" id="PTHR42859">
    <property type="entry name" value="OXIDOREDUCTASE"/>
    <property type="match status" value="1"/>
</dbReference>
<evidence type="ECO:0000259" key="7">
    <source>
        <dbReference type="PROSITE" id="PS51379"/>
    </source>
</evidence>
<dbReference type="InterPro" id="IPR017896">
    <property type="entry name" value="4Fe4S_Fe-S-bd"/>
</dbReference>
<dbReference type="GO" id="GO:0051539">
    <property type="term" value="F:4 iron, 4 sulfur cluster binding"/>
    <property type="evidence" value="ECO:0007669"/>
    <property type="project" value="UniProtKB-KW"/>
</dbReference>
<evidence type="ECO:0000256" key="1">
    <source>
        <dbReference type="ARBA" id="ARBA00022448"/>
    </source>
</evidence>
<dbReference type="EMBL" id="ACUX02000006">
    <property type="protein sequence ID" value="EEZ61309.1"/>
    <property type="molecule type" value="Genomic_DNA"/>
</dbReference>
<keyword evidence="6" id="KW-0411">Iron-sulfur</keyword>
<keyword evidence="3" id="KW-0479">Metal-binding</keyword>
<gene>
    <name evidence="8" type="ORF">HMPREF0762_00645</name>
</gene>
<dbReference type="GeneID" id="85007253"/>
<organism evidence="8 9">
    <name type="scientific">Slackia exigua (strain ATCC 700122 / DSM 15923 / CIP 105133 / JCM 11022 / KCTC 5966 / S-7)</name>
    <dbReference type="NCBI Taxonomy" id="649764"/>
    <lineage>
        <taxon>Bacteria</taxon>
        <taxon>Bacillati</taxon>
        <taxon>Actinomycetota</taxon>
        <taxon>Coriobacteriia</taxon>
        <taxon>Eggerthellales</taxon>
        <taxon>Eggerthellaceae</taxon>
        <taxon>Slackia</taxon>
    </lineage>
</organism>
<dbReference type="PANTHER" id="PTHR42859:SF10">
    <property type="entry name" value="DIMETHYLSULFOXIDE REDUCTASE CHAIN B"/>
    <property type="match status" value="1"/>
</dbReference>
<dbReference type="SUPFAM" id="SSF54862">
    <property type="entry name" value="4Fe-4S ferredoxins"/>
    <property type="match status" value="1"/>
</dbReference>
<keyword evidence="9" id="KW-1185">Reference proteome</keyword>
<dbReference type="Proteomes" id="UP000006001">
    <property type="component" value="Unassembled WGS sequence"/>
</dbReference>
<dbReference type="PROSITE" id="PS00198">
    <property type="entry name" value="4FE4S_FER_1"/>
    <property type="match status" value="1"/>
</dbReference>
<comment type="caution">
    <text evidence="8">The sequence shown here is derived from an EMBL/GenBank/DDBJ whole genome shotgun (WGS) entry which is preliminary data.</text>
</comment>
<dbReference type="GO" id="GO:0046872">
    <property type="term" value="F:metal ion binding"/>
    <property type="evidence" value="ECO:0007669"/>
    <property type="project" value="UniProtKB-KW"/>
</dbReference>
<evidence type="ECO:0000256" key="2">
    <source>
        <dbReference type="ARBA" id="ARBA00022485"/>
    </source>
</evidence>
<sequence length="232" mass="25410">MGLSAFAKAIAGGIIGFQAVMYAMREPQTFIRPPGAKDDSDFLARCVRCGKCLEACPYESIRMVKDPLDPSSGTPCISVREKACRMCEDLPCVKACPTGALRDCEEREDIRMGIAVINERTCLSYKGMRCEVCYRACPLLDRAIAIDYRMREGDDRHSVFAPVIDPEVCTGCGWCVERCVTDEPAIAIVRDKADAEGYWDVYNVEHGYASDEDPAAWSAASGTAAATKAFSE</sequence>
<evidence type="ECO:0000313" key="9">
    <source>
        <dbReference type="Proteomes" id="UP000006001"/>
    </source>
</evidence>
<dbReference type="OrthoDB" id="9800445at2"/>
<keyword evidence="2" id="KW-0004">4Fe-4S</keyword>
<accession>D0WFP6</accession>
<dbReference type="eggNOG" id="COG0437">
    <property type="taxonomic scope" value="Bacteria"/>
</dbReference>
<dbReference type="HOGENOM" id="CLU_077329_0_1_11"/>
<name>D0WFP6_SLAES</name>
<keyword evidence="4" id="KW-0249">Electron transport</keyword>
<evidence type="ECO:0000256" key="3">
    <source>
        <dbReference type="ARBA" id="ARBA00022723"/>
    </source>
</evidence>
<feature type="domain" description="4Fe-4S ferredoxin-type" evidence="7">
    <location>
        <begin position="36"/>
        <end position="66"/>
    </location>
</feature>
<proteinExistence type="predicted"/>
<evidence type="ECO:0000256" key="6">
    <source>
        <dbReference type="ARBA" id="ARBA00023014"/>
    </source>
</evidence>
<dbReference type="InterPro" id="IPR017900">
    <property type="entry name" value="4Fe4S_Fe_S_CS"/>
</dbReference>
<dbReference type="InterPro" id="IPR050294">
    <property type="entry name" value="RnfB_subfamily"/>
</dbReference>
<dbReference type="RefSeq" id="WP_006361891.1">
    <property type="nucleotide sequence ID" value="NZ_GG700630.1"/>
</dbReference>
<reference evidence="8" key="1">
    <citation type="submission" date="2009-10" db="EMBL/GenBank/DDBJ databases">
        <authorList>
            <person name="Weinstock G."/>
            <person name="Sodergren E."/>
            <person name="Clifton S."/>
            <person name="Fulton L."/>
            <person name="Fulton B."/>
            <person name="Courtney L."/>
            <person name="Fronick C."/>
            <person name="Harrison M."/>
            <person name="Strong C."/>
            <person name="Farmer C."/>
            <person name="Delahaunty K."/>
            <person name="Markovic C."/>
            <person name="Hall O."/>
            <person name="Minx P."/>
            <person name="Tomlinson C."/>
            <person name="Mitreva M."/>
            <person name="Nelson J."/>
            <person name="Hou S."/>
            <person name="Wollam A."/>
            <person name="Pepin K.H."/>
            <person name="Johnson M."/>
            <person name="Bhonagiri V."/>
            <person name="Nash W.E."/>
            <person name="Warren W."/>
            <person name="Chinwalla A."/>
            <person name="Mardis E.R."/>
            <person name="Wilson R.K."/>
        </authorList>
    </citation>
    <scope>NUCLEOTIDE SEQUENCE [LARGE SCALE GENOMIC DNA]</scope>
    <source>
        <strain evidence="8">ATCC 700122</strain>
    </source>
</reference>
<keyword evidence="1" id="KW-0813">Transport</keyword>
<dbReference type="AlphaFoldDB" id="D0WFP6"/>
<protein>
    <submittedName>
        <fullName evidence="8">MauM/NapG family ferredoxin-type protein</fullName>
    </submittedName>
</protein>
<evidence type="ECO:0000256" key="5">
    <source>
        <dbReference type="ARBA" id="ARBA00023004"/>
    </source>
</evidence>
<dbReference type="Pfam" id="PF12838">
    <property type="entry name" value="Fer4_7"/>
    <property type="match status" value="2"/>
</dbReference>
<evidence type="ECO:0000256" key="4">
    <source>
        <dbReference type="ARBA" id="ARBA00022982"/>
    </source>
</evidence>
<evidence type="ECO:0000313" key="8">
    <source>
        <dbReference type="EMBL" id="EEZ61309.1"/>
    </source>
</evidence>
<feature type="domain" description="4Fe-4S ferredoxin-type" evidence="7">
    <location>
        <begin position="160"/>
        <end position="191"/>
    </location>
</feature>
<feature type="domain" description="4Fe-4S ferredoxin-type" evidence="7">
    <location>
        <begin position="73"/>
        <end position="106"/>
    </location>
</feature>
<dbReference type="Gene3D" id="3.30.70.20">
    <property type="match status" value="2"/>
</dbReference>